<feature type="region of interest" description="Disordered" evidence="5">
    <location>
        <begin position="253"/>
        <end position="330"/>
    </location>
</feature>
<evidence type="ECO:0000256" key="6">
    <source>
        <dbReference type="SAM" id="Phobius"/>
    </source>
</evidence>
<evidence type="ECO:0000256" key="2">
    <source>
        <dbReference type="ARBA" id="ARBA00022692"/>
    </source>
</evidence>
<dbReference type="PANTHER" id="PTHR34292">
    <property type="entry name" value="OUTER SPORE WALL PROTEIN LDS1"/>
    <property type="match status" value="1"/>
</dbReference>
<gene>
    <name evidence="7" type="ORF">BGZ97_001188</name>
</gene>
<evidence type="ECO:0008006" key="9">
    <source>
        <dbReference type="Google" id="ProtNLM"/>
    </source>
</evidence>
<organism evidence="7 8">
    <name type="scientific">Linnemannia gamsii</name>
    <dbReference type="NCBI Taxonomy" id="64522"/>
    <lineage>
        <taxon>Eukaryota</taxon>
        <taxon>Fungi</taxon>
        <taxon>Fungi incertae sedis</taxon>
        <taxon>Mucoromycota</taxon>
        <taxon>Mortierellomycotina</taxon>
        <taxon>Mortierellomycetes</taxon>
        <taxon>Mortierellales</taxon>
        <taxon>Mortierellaceae</taxon>
        <taxon>Linnemannia</taxon>
    </lineage>
</organism>
<evidence type="ECO:0000256" key="1">
    <source>
        <dbReference type="ARBA" id="ARBA00004141"/>
    </source>
</evidence>
<dbReference type="AlphaFoldDB" id="A0A9P6R1P0"/>
<evidence type="ECO:0000313" key="7">
    <source>
        <dbReference type="EMBL" id="KAG0305214.1"/>
    </source>
</evidence>
<protein>
    <recommendedName>
        <fullName evidence="9">EI24-domain-containing protein</fullName>
    </recommendedName>
</protein>
<feature type="transmembrane region" description="Helical" evidence="6">
    <location>
        <begin position="129"/>
        <end position="147"/>
    </location>
</feature>
<proteinExistence type="predicted"/>
<dbReference type="InterPro" id="IPR059112">
    <property type="entry name" value="CysZ/EI24"/>
</dbReference>
<dbReference type="PANTHER" id="PTHR34292:SF2">
    <property type="entry name" value="OUTER SPORE WALL PROTEIN LDS1"/>
    <property type="match status" value="1"/>
</dbReference>
<comment type="caution">
    <text evidence="7">The sequence shown here is derived from an EMBL/GenBank/DDBJ whole genome shotgun (WGS) entry which is preliminary data.</text>
</comment>
<feature type="transmembrane region" description="Helical" evidence="6">
    <location>
        <begin position="20"/>
        <end position="48"/>
    </location>
</feature>
<feature type="transmembrane region" description="Helical" evidence="6">
    <location>
        <begin position="154"/>
        <end position="172"/>
    </location>
</feature>
<dbReference type="OrthoDB" id="10012223at2759"/>
<feature type="compositionally biased region" description="Low complexity" evidence="5">
    <location>
        <begin position="268"/>
        <end position="284"/>
    </location>
</feature>
<accession>A0A9P6R1P0</accession>
<evidence type="ECO:0000256" key="5">
    <source>
        <dbReference type="SAM" id="MobiDB-lite"/>
    </source>
</evidence>
<dbReference type="Pfam" id="PF07264">
    <property type="entry name" value="EI24"/>
    <property type="match status" value="1"/>
</dbReference>
<dbReference type="Proteomes" id="UP000823405">
    <property type="component" value="Unassembled WGS sequence"/>
</dbReference>
<dbReference type="EMBL" id="JAAAIN010001237">
    <property type="protein sequence ID" value="KAG0305214.1"/>
    <property type="molecule type" value="Genomic_DNA"/>
</dbReference>
<feature type="transmembrane region" description="Helical" evidence="6">
    <location>
        <begin position="60"/>
        <end position="88"/>
    </location>
</feature>
<keyword evidence="2 6" id="KW-0812">Transmembrane</keyword>
<evidence type="ECO:0000256" key="4">
    <source>
        <dbReference type="ARBA" id="ARBA00023136"/>
    </source>
</evidence>
<keyword evidence="4 6" id="KW-0472">Membrane</keyword>
<reference evidence="7" key="1">
    <citation type="journal article" date="2020" name="Fungal Divers.">
        <title>Resolving the Mortierellaceae phylogeny through synthesis of multi-gene phylogenetics and phylogenomics.</title>
        <authorList>
            <person name="Vandepol N."/>
            <person name="Liber J."/>
            <person name="Desiro A."/>
            <person name="Na H."/>
            <person name="Kennedy M."/>
            <person name="Barry K."/>
            <person name="Grigoriev I.V."/>
            <person name="Miller A.N."/>
            <person name="O'Donnell K."/>
            <person name="Stajich J.E."/>
            <person name="Bonito G."/>
        </authorList>
    </citation>
    <scope>NUCLEOTIDE SEQUENCE</scope>
    <source>
        <strain evidence="7">NVP60</strain>
    </source>
</reference>
<sequence>MIVPSSYPAQGVLYFLGHPSLITSLICPIILTVVWGLAATIFGFAYLLKTQAHALIKANCPAGLAWFVSVIFVLLEIAVIIVLFYLIILPIYQDALFDRVLKLRGLRHVLEANRGNDIAKCMRGVNGGLFILLCQIIVLILTLPLNLIPILGQILYATINGWILTFGIRFHYDAEIRNIPVSQSRREAWGRKSEYTSFGAVAVGLEMIPIANLLFMWTNIVGCALWVADEIEKEERRQLQIAQAQLQQQEQQQQQQQLLQQGGGGPGSISAMSTPESSSSYSPPNTAALLGSNHHQQQYQQLYQEQEQEPVLQQPTPVQKGLTMMPAHRK</sequence>
<dbReference type="InterPro" id="IPR052786">
    <property type="entry name" value="Spore_wall_assembly"/>
</dbReference>
<evidence type="ECO:0000256" key="3">
    <source>
        <dbReference type="ARBA" id="ARBA00022989"/>
    </source>
</evidence>
<feature type="compositionally biased region" description="Low complexity" evidence="5">
    <location>
        <begin position="296"/>
        <end position="319"/>
    </location>
</feature>
<keyword evidence="3 6" id="KW-1133">Transmembrane helix</keyword>
<name>A0A9P6R1P0_9FUNG</name>
<comment type="subcellular location">
    <subcellularLocation>
        <location evidence="1">Membrane</location>
        <topology evidence="1">Multi-pass membrane protein</topology>
    </subcellularLocation>
</comment>
<evidence type="ECO:0000313" key="8">
    <source>
        <dbReference type="Proteomes" id="UP000823405"/>
    </source>
</evidence>
<keyword evidence="8" id="KW-1185">Reference proteome</keyword>